<evidence type="ECO:0000256" key="5">
    <source>
        <dbReference type="ARBA" id="ARBA00022692"/>
    </source>
</evidence>
<dbReference type="InterPro" id="IPR004638">
    <property type="entry name" value="EmrB-like"/>
</dbReference>
<dbReference type="InterPro" id="IPR020846">
    <property type="entry name" value="MFS_dom"/>
</dbReference>
<comment type="subcellular location">
    <subcellularLocation>
        <location evidence="1">Cell membrane</location>
        <topology evidence="1">Multi-pass membrane protein</topology>
    </subcellularLocation>
</comment>
<accession>A0ABW5Y8A3</accession>
<keyword evidence="3" id="KW-0813">Transport</keyword>
<keyword evidence="5 8" id="KW-0812">Transmembrane</keyword>
<evidence type="ECO:0000256" key="1">
    <source>
        <dbReference type="ARBA" id="ARBA00004651"/>
    </source>
</evidence>
<feature type="transmembrane region" description="Helical" evidence="8">
    <location>
        <begin position="301"/>
        <end position="318"/>
    </location>
</feature>
<evidence type="ECO:0000256" key="2">
    <source>
        <dbReference type="ARBA" id="ARBA00008537"/>
    </source>
</evidence>
<sequence>MNNLKRSLLIITVLMAAVMELIDTTIVNVALSHMSGNLGATLEDTTWVVTAYAIANVIIIPITSFLTAIFGRRNYYIGSIVVFVVCSFMCGSAGDIWTLVFFRFLQGLGGGALLSVSQAVIFELFPKEKQSVASAIFGIGVFIGPTIGPTMGGIIIDNYSWPLIFYINVPIGILAATACYFLLTEPAIKPKVNKIDWTGIALLATGIGSLQTVLERGQTEDWFATGYITVLTITAIVSLTGFVIWELKIEHPVVNLRVFRSKSLTIAAILTFITGIGMFTSVFLTPVIAQRLLGFSPTQTGFLLLPGAIIAIVGLILSGRLIQSGVSPLMVVAAGFMCFIYFNWNMSGINFDTSAHTITINLIFRALGMAFLTVPLTMLAVSSLPPADIPQGAALNNMMRQLGGAFGISAVNTFTARRMAVHRTDLLVNITNTNSYAVGRLNSLISYFEHKGINPIDAKIKAMAVIEQTVVKQSAMLSYVDAFAMIGLLFAMALPLLLLVVKSPKNAAISKMVIADH</sequence>
<feature type="transmembrane region" description="Helical" evidence="8">
    <location>
        <begin position="100"/>
        <end position="125"/>
    </location>
</feature>
<evidence type="ECO:0000313" key="10">
    <source>
        <dbReference type="EMBL" id="MFD2871265.1"/>
    </source>
</evidence>
<dbReference type="EMBL" id="JBHUPD010000001">
    <property type="protein sequence ID" value="MFD2871265.1"/>
    <property type="molecule type" value="Genomic_DNA"/>
</dbReference>
<dbReference type="PANTHER" id="PTHR42718:SF9">
    <property type="entry name" value="MAJOR FACILITATOR SUPERFAMILY MULTIDRUG TRANSPORTER MFSC"/>
    <property type="match status" value="1"/>
</dbReference>
<dbReference type="Gene3D" id="1.20.1720.10">
    <property type="entry name" value="Multidrug resistance protein D"/>
    <property type="match status" value="1"/>
</dbReference>
<dbReference type="PANTHER" id="PTHR42718">
    <property type="entry name" value="MAJOR FACILITATOR SUPERFAMILY MULTIDRUG TRANSPORTER MFSC"/>
    <property type="match status" value="1"/>
</dbReference>
<dbReference type="Pfam" id="PF07690">
    <property type="entry name" value="MFS_1"/>
    <property type="match status" value="1"/>
</dbReference>
<organism evidence="10 11">
    <name type="scientific">Mucilaginibacter ximonensis</name>
    <dbReference type="NCBI Taxonomy" id="538021"/>
    <lineage>
        <taxon>Bacteria</taxon>
        <taxon>Pseudomonadati</taxon>
        <taxon>Bacteroidota</taxon>
        <taxon>Sphingobacteriia</taxon>
        <taxon>Sphingobacteriales</taxon>
        <taxon>Sphingobacteriaceae</taxon>
        <taxon>Mucilaginibacter</taxon>
    </lineage>
</organism>
<name>A0ABW5Y8A3_9SPHI</name>
<comment type="similarity">
    <text evidence="2">Belongs to the major facilitator superfamily. EmrB family.</text>
</comment>
<evidence type="ECO:0000256" key="6">
    <source>
        <dbReference type="ARBA" id="ARBA00022989"/>
    </source>
</evidence>
<reference evidence="11" key="1">
    <citation type="journal article" date="2019" name="Int. J. Syst. Evol. Microbiol.">
        <title>The Global Catalogue of Microorganisms (GCM) 10K type strain sequencing project: providing services to taxonomists for standard genome sequencing and annotation.</title>
        <authorList>
            <consortium name="The Broad Institute Genomics Platform"/>
            <consortium name="The Broad Institute Genome Sequencing Center for Infectious Disease"/>
            <person name="Wu L."/>
            <person name="Ma J."/>
        </authorList>
    </citation>
    <scope>NUCLEOTIDE SEQUENCE [LARGE SCALE GENOMIC DNA]</scope>
    <source>
        <strain evidence="11">KCTC 22437</strain>
    </source>
</reference>
<keyword evidence="11" id="KW-1185">Reference proteome</keyword>
<dbReference type="InterPro" id="IPR036259">
    <property type="entry name" value="MFS_trans_sf"/>
</dbReference>
<feature type="transmembrane region" description="Helical" evidence="8">
    <location>
        <begin position="226"/>
        <end position="245"/>
    </location>
</feature>
<dbReference type="InterPro" id="IPR011701">
    <property type="entry name" value="MFS"/>
</dbReference>
<feature type="transmembrane region" description="Helical" evidence="8">
    <location>
        <begin position="266"/>
        <end position="289"/>
    </location>
</feature>
<dbReference type="PRINTS" id="PR01036">
    <property type="entry name" value="TCRTETB"/>
</dbReference>
<feature type="transmembrane region" description="Helical" evidence="8">
    <location>
        <begin position="7"/>
        <end position="27"/>
    </location>
</feature>
<feature type="transmembrane region" description="Helical" evidence="8">
    <location>
        <begin position="482"/>
        <end position="501"/>
    </location>
</feature>
<feature type="transmembrane region" description="Helical" evidence="8">
    <location>
        <begin position="75"/>
        <end position="94"/>
    </location>
</feature>
<evidence type="ECO:0000256" key="8">
    <source>
        <dbReference type="SAM" id="Phobius"/>
    </source>
</evidence>
<dbReference type="CDD" id="cd17503">
    <property type="entry name" value="MFS_LmrB_MDR_like"/>
    <property type="match status" value="1"/>
</dbReference>
<feature type="transmembrane region" description="Helical" evidence="8">
    <location>
        <begin position="362"/>
        <end position="381"/>
    </location>
</feature>
<proteinExistence type="inferred from homology"/>
<feature type="domain" description="Major facilitator superfamily (MFS) profile" evidence="9">
    <location>
        <begin position="9"/>
        <end position="505"/>
    </location>
</feature>
<keyword evidence="7 8" id="KW-0472">Membrane</keyword>
<dbReference type="PROSITE" id="PS50850">
    <property type="entry name" value="MFS"/>
    <property type="match status" value="1"/>
</dbReference>
<dbReference type="NCBIfam" id="TIGR00711">
    <property type="entry name" value="efflux_EmrB"/>
    <property type="match status" value="1"/>
</dbReference>
<evidence type="ECO:0000313" key="11">
    <source>
        <dbReference type="Proteomes" id="UP001597557"/>
    </source>
</evidence>
<dbReference type="RefSeq" id="WP_377181778.1">
    <property type="nucleotide sequence ID" value="NZ_JBHUPD010000001.1"/>
</dbReference>
<evidence type="ECO:0000256" key="7">
    <source>
        <dbReference type="ARBA" id="ARBA00023136"/>
    </source>
</evidence>
<dbReference type="Gene3D" id="1.20.1250.20">
    <property type="entry name" value="MFS general substrate transporter like domains"/>
    <property type="match status" value="1"/>
</dbReference>
<comment type="caution">
    <text evidence="10">The sequence shown here is derived from an EMBL/GenBank/DDBJ whole genome shotgun (WGS) entry which is preliminary data.</text>
</comment>
<gene>
    <name evidence="10" type="ORF">ACFS5N_02220</name>
</gene>
<protein>
    <submittedName>
        <fullName evidence="10">DHA2 family efflux MFS transporter permease subunit</fullName>
    </submittedName>
</protein>
<keyword evidence="4" id="KW-1003">Cell membrane</keyword>
<feature type="transmembrane region" description="Helical" evidence="8">
    <location>
        <begin position="162"/>
        <end position="183"/>
    </location>
</feature>
<evidence type="ECO:0000256" key="4">
    <source>
        <dbReference type="ARBA" id="ARBA00022475"/>
    </source>
</evidence>
<feature type="transmembrane region" description="Helical" evidence="8">
    <location>
        <begin position="132"/>
        <end position="156"/>
    </location>
</feature>
<keyword evidence="6 8" id="KW-1133">Transmembrane helix</keyword>
<feature type="transmembrane region" description="Helical" evidence="8">
    <location>
        <begin position="47"/>
        <end position="68"/>
    </location>
</feature>
<dbReference type="Proteomes" id="UP001597557">
    <property type="component" value="Unassembled WGS sequence"/>
</dbReference>
<feature type="transmembrane region" description="Helical" evidence="8">
    <location>
        <begin position="325"/>
        <end position="342"/>
    </location>
</feature>
<evidence type="ECO:0000259" key="9">
    <source>
        <dbReference type="PROSITE" id="PS50850"/>
    </source>
</evidence>
<evidence type="ECO:0000256" key="3">
    <source>
        <dbReference type="ARBA" id="ARBA00022448"/>
    </source>
</evidence>
<dbReference type="SUPFAM" id="SSF103473">
    <property type="entry name" value="MFS general substrate transporter"/>
    <property type="match status" value="1"/>
</dbReference>